<comment type="caution">
    <text evidence="2">The sequence shown here is derived from an EMBL/GenBank/DDBJ whole genome shotgun (WGS) entry which is preliminary data.</text>
</comment>
<evidence type="ECO:0000313" key="2">
    <source>
        <dbReference type="EMBL" id="GEU83020.1"/>
    </source>
</evidence>
<gene>
    <name evidence="2" type="ORF">Tci_054998</name>
</gene>
<name>A0A6L2NAA8_TANCI</name>
<reference evidence="2" key="1">
    <citation type="journal article" date="2019" name="Sci. Rep.">
        <title>Draft genome of Tanacetum cinerariifolium, the natural source of mosquito coil.</title>
        <authorList>
            <person name="Yamashiro T."/>
            <person name="Shiraishi A."/>
            <person name="Satake H."/>
            <person name="Nakayama K."/>
        </authorList>
    </citation>
    <scope>NUCLEOTIDE SEQUENCE</scope>
</reference>
<feature type="region of interest" description="Disordered" evidence="1">
    <location>
        <begin position="193"/>
        <end position="312"/>
    </location>
</feature>
<proteinExistence type="predicted"/>
<evidence type="ECO:0000256" key="1">
    <source>
        <dbReference type="SAM" id="MobiDB-lite"/>
    </source>
</evidence>
<sequence>MATTTAQQFALDNALVPLENRVEIGKCNLRIDPAKTQKEPTYQVVLDAHDFTFQIENRATKKQEKMYYPRFTKDIIHHFITRDKSISMRNRMFMHTVEEDSILGLMRFVSKDDDYQVYGELLIEVMTNQKTRDSPAYKTYLTFATGAASPKKARKFKKPASPSMKRTFVTVVEEEPKLAKKVKSTGNNYPSSMWLGDGVGLQPEVPDEPKGKSVDTYEGTGLKLGVLDVSKADSSESEYESWGDSGDEANVQGDDEDVLESDDDLEQADDQRTDSENQKTTEEDKESDDVFIHTPKNYVPTDNETNDESNDVNGEEYERISEELYGDVNIRLIYAEPADEEKDDEKMTNVGHVDVEHVNVNQEGASNQVKDDAQATQKTKVPLLSSSISSDYAGKFLNFANILSAKTKVISMLDINVEHEVPRTSSLLTNPISKDVKVLKKVQNSTTVISTIKSKVLNVVKEYLGLILEDALHKVIQRNFADIIKEHSVPAEIVERLIQQYAPQKSIDDIQKIKMEHARNHQVPESSITSSDTNALEEFNQKTTLFDTMTKSKSFNKSPKHKALYHALIELIIEDKDAMDECVAKKLKKRKPDDADKDEGPFAGSDKWLKRQRTRKEIKTSKKTSAIKDSSNRKSPATSSKSSKSGKSAKD</sequence>
<accession>A0A6L2NAA8</accession>
<organism evidence="2">
    <name type="scientific">Tanacetum cinerariifolium</name>
    <name type="common">Dalmatian daisy</name>
    <name type="synonym">Chrysanthemum cinerariifolium</name>
    <dbReference type="NCBI Taxonomy" id="118510"/>
    <lineage>
        <taxon>Eukaryota</taxon>
        <taxon>Viridiplantae</taxon>
        <taxon>Streptophyta</taxon>
        <taxon>Embryophyta</taxon>
        <taxon>Tracheophyta</taxon>
        <taxon>Spermatophyta</taxon>
        <taxon>Magnoliopsida</taxon>
        <taxon>eudicotyledons</taxon>
        <taxon>Gunneridae</taxon>
        <taxon>Pentapetalae</taxon>
        <taxon>asterids</taxon>
        <taxon>campanulids</taxon>
        <taxon>Asterales</taxon>
        <taxon>Asteraceae</taxon>
        <taxon>Asteroideae</taxon>
        <taxon>Anthemideae</taxon>
        <taxon>Anthemidinae</taxon>
        <taxon>Tanacetum</taxon>
    </lineage>
</organism>
<feature type="compositionally biased region" description="Acidic residues" evidence="1">
    <location>
        <begin position="235"/>
        <end position="268"/>
    </location>
</feature>
<feature type="compositionally biased region" description="Low complexity" evidence="1">
    <location>
        <begin position="633"/>
        <end position="651"/>
    </location>
</feature>
<feature type="compositionally biased region" description="Basic and acidic residues" evidence="1">
    <location>
        <begin position="269"/>
        <end position="282"/>
    </location>
</feature>
<dbReference type="EMBL" id="BKCJ010008598">
    <property type="protein sequence ID" value="GEU83020.1"/>
    <property type="molecule type" value="Genomic_DNA"/>
</dbReference>
<protein>
    <submittedName>
        <fullName evidence="2">Uncharacterized protein</fullName>
    </submittedName>
</protein>
<feature type="region of interest" description="Disordered" evidence="1">
    <location>
        <begin position="588"/>
        <end position="651"/>
    </location>
</feature>
<feature type="compositionally biased region" description="Basic and acidic residues" evidence="1">
    <location>
        <begin position="591"/>
        <end position="600"/>
    </location>
</feature>
<dbReference type="AlphaFoldDB" id="A0A6L2NAA8"/>